<keyword evidence="1" id="KW-1133">Transmembrane helix</keyword>
<feature type="transmembrane region" description="Helical" evidence="1">
    <location>
        <begin position="190"/>
        <end position="216"/>
    </location>
</feature>
<dbReference type="EC" id="3.4.-.-" evidence="3"/>
<name>A0ABU8NUY2_9SPHI</name>
<accession>A0ABU8NUY2</accession>
<keyword evidence="4" id="KW-1185">Reference proteome</keyword>
<evidence type="ECO:0000256" key="1">
    <source>
        <dbReference type="SAM" id="Phobius"/>
    </source>
</evidence>
<gene>
    <name evidence="3" type="ORF">WAE58_26100</name>
</gene>
<feature type="transmembrane region" description="Helical" evidence="1">
    <location>
        <begin position="152"/>
        <end position="169"/>
    </location>
</feature>
<organism evidence="3 4">
    <name type="scientific">Pedobacter panaciterrae</name>
    <dbReference type="NCBI Taxonomy" id="363849"/>
    <lineage>
        <taxon>Bacteria</taxon>
        <taxon>Pseudomonadati</taxon>
        <taxon>Bacteroidota</taxon>
        <taxon>Sphingobacteriia</taxon>
        <taxon>Sphingobacteriales</taxon>
        <taxon>Sphingobacteriaceae</taxon>
        <taxon>Pedobacter</taxon>
    </lineage>
</organism>
<sequence length="254" mass="29517">METQEIQQIECSHCNGLISINNKYCSICGKEQKKDQTLIDSRKWPGLKQIGLFFAIELTCCVAALSIDNFDISTAIIFDIIMAGTAVLFFSYNWRENAHLLKWPNFSLKKTIICIIISITASIIVQFLVEHLNHSLFNTDYSYYTIYKPHKYGKYIMIISVALFPALFEELAYRGYLMQKLLTIVDKKEAIYITSILFFFMHLSMTSFFWMLPFSIVLAQIRISENTLWYGIIIHFTFNLTVCMMEISTFDTLI</sequence>
<feature type="transmembrane region" description="Helical" evidence="1">
    <location>
        <begin position="50"/>
        <end position="67"/>
    </location>
</feature>
<reference evidence="3 4" key="1">
    <citation type="submission" date="2024-03" db="EMBL/GenBank/DDBJ databases">
        <title>Sequence of Lycoming College Course Isolates.</title>
        <authorList>
            <person name="Plotts O."/>
            <person name="Newman J."/>
        </authorList>
    </citation>
    <scope>NUCLEOTIDE SEQUENCE [LARGE SCALE GENOMIC DNA]</scope>
    <source>
        <strain evidence="3 4">CJB-3</strain>
    </source>
</reference>
<dbReference type="GO" id="GO:0016787">
    <property type="term" value="F:hydrolase activity"/>
    <property type="evidence" value="ECO:0007669"/>
    <property type="project" value="UniProtKB-KW"/>
</dbReference>
<keyword evidence="1" id="KW-0812">Transmembrane</keyword>
<feature type="transmembrane region" description="Helical" evidence="1">
    <location>
        <begin position="228"/>
        <end position="247"/>
    </location>
</feature>
<dbReference type="InterPro" id="IPR003675">
    <property type="entry name" value="Rce1/LyrA-like_dom"/>
</dbReference>
<proteinExistence type="predicted"/>
<dbReference type="Proteomes" id="UP001378956">
    <property type="component" value="Unassembled WGS sequence"/>
</dbReference>
<feature type="transmembrane region" description="Helical" evidence="1">
    <location>
        <begin position="73"/>
        <end position="92"/>
    </location>
</feature>
<comment type="caution">
    <text evidence="3">The sequence shown here is derived from an EMBL/GenBank/DDBJ whole genome shotgun (WGS) entry which is preliminary data.</text>
</comment>
<dbReference type="Pfam" id="PF02517">
    <property type="entry name" value="Rce1-like"/>
    <property type="match status" value="1"/>
</dbReference>
<feature type="transmembrane region" description="Helical" evidence="1">
    <location>
        <begin position="112"/>
        <end position="132"/>
    </location>
</feature>
<feature type="domain" description="CAAX prenyl protease 2/Lysostaphin resistance protein A-like" evidence="2">
    <location>
        <begin position="155"/>
        <end position="240"/>
    </location>
</feature>
<evidence type="ECO:0000313" key="3">
    <source>
        <dbReference type="EMBL" id="MEJ2905946.1"/>
    </source>
</evidence>
<protein>
    <submittedName>
        <fullName evidence="3">CPBP family intramembrane glutamic endopeptidase</fullName>
        <ecNumber evidence="3">3.4.-.-</ecNumber>
    </submittedName>
</protein>
<keyword evidence="3" id="KW-0378">Hydrolase</keyword>
<evidence type="ECO:0000259" key="2">
    <source>
        <dbReference type="Pfam" id="PF02517"/>
    </source>
</evidence>
<dbReference type="EMBL" id="JBBEUB010000019">
    <property type="protein sequence ID" value="MEJ2905946.1"/>
    <property type="molecule type" value="Genomic_DNA"/>
</dbReference>
<evidence type="ECO:0000313" key="4">
    <source>
        <dbReference type="Proteomes" id="UP001378956"/>
    </source>
</evidence>
<dbReference type="RefSeq" id="WP_288883758.1">
    <property type="nucleotide sequence ID" value="NZ_CBFGNQ010000038.1"/>
</dbReference>
<keyword evidence="1" id="KW-0472">Membrane</keyword>